<feature type="region of interest" description="Disordered" evidence="2">
    <location>
        <begin position="562"/>
        <end position="608"/>
    </location>
</feature>
<gene>
    <name evidence="3" type="ORF">UCREL1_455</name>
</gene>
<reference evidence="4" key="1">
    <citation type="journal article" date="2013" name="Genome Announc.">
        <title>Draft genome sequence of the grapevine dieback fungus Eutypa lata UCR-EL1.</title>
        <authorList>
            <person name="Blanco-Ulate B."/>
            <person name="Rolshausen P.E."/>
            <person name="Cantu D."/>
        </authorList>
    </citation>
    <scope>NUCLEOTIDE SEQUENCE [LARGE SCALE GENOMIC DNA]</scope>
    <source>
        <strain evidence="4">UCR-EL1</strain>
    </source>
</reference>
<evidence type="ECO:0000256" key="2">
    <source>
        <dbReference type="SAM" id="MobiDB-lite"/>
    </source>
</evidence>
<dbReference type="SMART" id="SM00671">
    <property type="entry name" value="SEL1"/>
    <property type="match status" value="7"/>
</dbReference>
<dbReference type="AlphaFoldDB" id="M7T755"/>
<dbReference type="PANTHER" id="PTHR46430">
    <property type="entry name" value="PROTEIN SKT5-RELATED"/>
    <property type="match status" value="1"/>
</dbReference>
<proteinExistence type="predicted"/>
<evidence type="ECO:0000313" key="3">
    <source>
        <dbReference type="EMBL" id="EMR72487.1"/>
    </source>
</evidence>
<dbReference type="PANTHER" id="PTHR46430:SF3">
    <property type="entry name" value="ACTIVATOR OF C KINASE PROTEIN 1"/>
    <property type="match status" value="1"/>
</dbReference>
<feature type="compositionally biased region" description="Gly residues" evidence="2">
    <location>
        <begin position="577"/>
        <end position="586"/>
    </location>
</feature>
<name>M7T755_EUTLA</name>
<dbReference type="SUPFAM" id="SSF81901">
    <property type="entry name" value="HCP-like"/>
    <property type="match status" value="1"/>
</dbReference>
<dbReference type="eggNOG" id="KOG1550">
    <property type="taxonomic scope" value="Eukaryota"/>
</dbReference>
<feature type="compositionally biased region" description="Pro residues" evidence="2">
    <location>
        <begin position="76"/>
        <end position="88"/>
    </location>
</feature>
<feature type="compositionally biased region" description="Low complexity" evidence="2">
    <location>
        <begin position="131"/>
        <end position="144"/>
    </location>
</feature>
<dbReference type="STRING" id="1287681.M7T755"/>
<dbReference type="OrthoDB" id="272077at2759"/>
<evidence type="ECO:0000256" key="1">
    <source>
        <dbReference type="ARBA" id="ARBA00022737"/>
    </source>
</evidence>
<dbReference type="InterPro" id="IPR011990">
    <property type="entry name" value="TPR-like_helical_dom_sf"/>
</dbReference>
<dbReference type="InterPro" id="IPR051726">
    <property type="entry name" value="Chitin_Synth_Reg"/>
</dbReference>
<dbReference type="KEGG" id="ela:UCREL1_455"/>
<sequence>MRRMIYPISMQCLHKGHELHSTSICDQDQPSNPTYPSLVYPNRAAIFEMAPDMPAVPPGGFQAYNGQVADHGLPHHPAPFRPGLPAGPAPSHTPQSGPGSGHPAPIRPGLMANSMVSVSDKPAPVRNYNGGTPPAAAAGALGRPQPQPPIQNGRPASINEQPPVTVEELERLRAVIKNNPNDQASALILAKKLVEAADVLVPRVPDPKARARSRERYVMDAHKILKKLVSAQNTDAMFFLADCQGKGVLGYEPDSKEAFTLYQSAAKLGHAAAAYRTAVCCEIGNDDGGGTRKDPLKAIQWYKRSATLGDTPAMYKMGMILLKGLLGQEKNRREAIGWLKRAAERADSENPHALHELALLYEAAGPNDPVLRDEAYAFSLFQQAADLGYKFSQFRLGCVYEFGLMGCPIDPRSSILWYSRAAQQEEHQAELALSGWYLTGTDGVLQQSDTEAYLWARKAAQAGLAKAEYAMGYYTEVGIGVPANLEDAKRWYWRAAGFPEGSRAAGGPQEGWWKAAAETAGAHLSQFLTAGNMKTGTEAGAGIYVCSNAGNGVGVDAGNPNAGARPGASTRPYVNVGPGGGGGGGDNSEATATATTTPPSSNNFPPRKSSLAWREHFEGSRRQLLIPTITVQAASPAARSAALPRLRKYVALMSASKRIE</sequence>
<dbReference type="HOGENOM" id="CLU_000288_126_3_1"/>
<dbReference type="InterPro" id="IPR006597">
    <property type="entry name" value="Sel1-like"/>
</dbReference>
<protein>
    <submittedName>
        <fullName evidence="3">Putative chitin synthase activator protein</fullName>
    </submittedName>
</protein>
<keyword evidence="1" id="KW-0677">Repeat</keyword>
<feature type="region of interest" description="Disordered" evidence="2">
    <location>
        <begin position="131"/>
        <end position="159"/>
    </location>
</feature>
<organism evidence="3 4">
    <name type="scientific">Eutypa lata (strain UCR-EL1)</name>
    <name type="common">Grapevine dieback disease fungus</name>
    <name type="synonym">Eutypa armeniacae</name>
    <dbReference type="NCBI Taxonomy" id="1287681"/>
    <lineage>
        <taxon>Eukaryota</taxon>
        <taxon>Fungi</taxon>
        <taxon>Dikarya</taxon>
        <taxon>Ascomycota</taxon>
        <taxon>Pezizomycotina</taxon>
        <taxon>Sordariomycetes</taxon>
        <taxon>Xylariomycetidae</taxon>
        <taxon>Xylariales</taxon>
        <taxon>Diatrypaceae</taxon>
        <taxon>Eutypa</taxon>
    </lineage>
</organism>
<dbReference type="EMBL" id="KB705446">
    <property type="protein sequence ID" value="EMR72487.1"/>
    <property type="molecule type" value="Genomic_DNA"/>
</dbReference>
<feature type="region of interest" description="Disordered" evidence="2">
    <location>
        <begin position="67"/>
        <end position="110"/>
    </location>
</feature>
<dbReference type="Proteomes" id="UP000012174">
    <property type="component" value="Unassembled WGS sequence"/>
</dbReference>
<dbReference type="Pfam" id="PF08238">
    <property type="entry name" value="Sel1"/>
    <property type="match status" value="7"/>
</dbReference>
<dbReference type="Gene3D" id="1.25.40.10">
    <property type="entry name" value="Tetratricopeptide repeat domain"/>
    <property type="match status" value="2"/>
</dbReference>
<accession>M7T755</accession>
<evidence type="ECO:0000313" key="4">
    <source>
        <dbReference type="Proteomes" id="UP000012174"/>
    </source>
</evidence>
<keyword evidence="4" id="KW-1185">Reference proteome</keyword>